<evidence type="ECO:0000313" key="10">
    <source>
        <dbReference type="Proteomes" id="UP000249842"/>
    </source>
</evidence>
<feature type="domain" description="Major facilitator superfamily (MFS) profile" evidence="8">
    <location>
        <begin position="31"/>
        <end position="473"/>
    </location>
</feature>
<dbReference type="InterPro" id="IPR036259">
    <property type="entry name" value="MFS_trans_sf"/>
</dbReference>
<feature type="transmembrane region" description="Helical" evidence="7">
    <location>
        <begin position="122"/>
        <end position="144"/>
    </location>
</feature>
<keyword evidence="3" id="KW-1003">Cell membrane</keyword>
<dbReference type="InterPro" id="IPR004638">
    <property type="entry name" value="EmrB-like"/>
</dbReference>
<evidence type="ECO:0000256" key="1">
    <source>
        <dbReference type="ARBA" id="ARBA00004651"/>
    </source>
</evidence>
<organism evidence="9 10">
    <name type="scientific">Phenylobacterium hankyongense</name>
    <dbReference type="NCBI Taxonomy" id="1813876"/>
    <lineage>
        <taxon>Bacteria</taxon>
        <taxon>Pseudomonadati</taxon>
        <taxon>Pseudomonadota</taxon>
        <taxon>Alphaproteobacteria</taxon>
        <taxon>Caulobacterales</taxon>
        <taxon>Caulobacteraceae</taxon>
        <taxon>Phenylobacterium</taxon>
    </lineage>
</organism>
<feature type="transmembrane region" description="Helical" evidence="7">
    <location>
        <begin position="183"/>
        <end position="204"/>
    </location>
</feature>
<evidence type="ECO:0000256" key="4">
    <source>
        <dbReference type="ARBA" id="ARBA00022692"/>
    </source>
</evidence>
<evidence type="ECO:0000256" key="5">
    <source>
        <dbReference type="ARBA" id="ARBA00022989"/>
    </source>
</evidence>
<dbReference type="Proteomes" id="UP000249842">
    <property type="component" value="Unassembled WGS sequence"/>
</dbReference>
<gene>
    <name evidence="9" type="ORF">DJ021_15185</name>
</gene>
<dbReference type="AlphaFoldDB" id="A0A328B2B6"/>
<proteinExistence type="predicted"/>
<comment type="subcellular location">
    <subcellularLocation>
        <location evidence="1">Cell membrane</location>
        <topology evidence="1">Multi-pass membrane protein</topology>
    </subcellularLocation>
</comment>
<accession>A0A328B2B6</accession>
<dbReference type="InterPro" id="IPR020846">
    <property type="entry name" value="MFS_dom"/>
</dbReference>
<name>A0A328B2B6_9CAUL</name>
<reference evidence="10" key="1">
    <citation type="submission" date="2018-05" db="EMBL/GenBank/DDBJ databases">
        <authorList>
            <person name="Li X."/>
        </authorList>
    </citation>
    <scope>NUCLEOTIDE SEQUENCE [LARGE SCALE GENOMIC DNA]</scope>
    <source>
        <strain evidence="10">HKS-05</strain>
    </source>
</reference>
<keyword evidence="5 7" id="KW-1133">Transmembrane helix</keyword>
<keyword evidence="4 7" id="KW-0812">Transmembrane</keyword>
<dbReference type="PROSITE" id="PS00216">
    <property type="entry name" value="SUGAR_TRANSPORT_1"/>
    <property type="match status" value="1"/>
</dbReference>
<dbReference type="InterPro" id="IPR011701">
    <property type="entry name" value="MFS"/>
</dbReference>
<dbReference type="GO" id="GO:0022857">
    <property type="term" value="F:transmembrane transporter activity"/>
    <property type="evidence" value="ECO:0007669"/>
    <property type="project" value="InterPro"/>
</dbReference>
<dbReference type="Pfam" id="PF07690">
    <property type="entry name" value="MFS_1"/>
    <property type="match status" value="2"/>
</dbReference>
<dbReference type="PANTHER" id="PTHR42718">
    <property type="entry name" value="MAJOR FACILITATOR SUPERFAMILY MULTIDRUG TRANSPORTER MFSC"/>
    <property type="match status" value="1"/>
</dbReference>
<feature type="transmembrane region" description="Helical" evidence="7">
    <location>
        <begin position="418"/>
        <end position="437"/>
    </location>
</feature>
<feature type="transmembrane region" description="Helical" evidence="7">
    <location>
        <begin position="373"/>
        <end position="397"/>
    </location>
</feature>
<feature type="transmembrane region" description="Helical" evidence="7">
    <location>
        <begin position="216"/>
        <end position="235"/>
    </location>
</feature>
<comment type="caution">
    <text evidence="9">The sequence shown here is derived from an EMBL/GenBank/DDBJ whole genome shotgun (WGS) entry which is preliminary data.</text>
</comment>
<feature type="transmembrane region" description="Helical" evidence="7">
    <location>
        <begin position="349"/>
        <end position="367"/>
    </location>
</feature>
<keyword evidence="6 7" id="KW-0472">Membrane</keyword>
<feature type="transmembrane region" description="Helical" evidence="7">
    <location>
        <begin position="319"/>
        <end position="337"/>
    </location>
</feature>
<feature type="transmembrane region" description="Helical" evidence="7">
    <location>
        <begin position="286"/>
        <end position="307"/>
    </location>
</feature>
<dbReference type="Gene3D" id="1.20.1720.10">
    <property type="entry name" value="Multidrug resistance protein D"/>
    <property type="match status" value="1"/>
</dbReference>
<evidence type="ECO:0000256" key="2">
    <source>
        <dbReference type="ARBA" id="ARBA00022448"/>
    </source>
</evidence>
<dbReference type="EMBL" id="QFYP01000001">
    <property type="protein sequence ID" value="RAK61059.1"/>
    <property type="molecule type" value="Genomic_DNA"/>
</dbReference>
<dbReference type="InterPro" id="IPR005829">
    <property type="entry name" value="Sugar_transporter_CS"/>
</dbReference>
<evidence type="ECO:0000256" key="3">
    <source>
        <dbReference type="ARBA" id="ARBA00022475"/>
    </source>
</evidence>
<keyword evidence="2" id="KW-0813">Transport</keyword>
<dbReference type="GO" id="GO:0005886">
    <property type="term" value="C:plasma membrane"/>
    <property type="evidence" value="ECO:0007669"/>
    <property type="project" value="UniProtKB-SubCell"/>
</dbReference>
<dbReference type="NCBIfam" id="TIGR00711">
    <property type="entry name" value="efflux_EmrB"/>
    <property type="match status" value="1"/>
</dbReference>
<feature type="transmembrane region" description="Helical" evidence="7">
    <location>
        <begin position="156"/>
        <end position="177"/>
    </location>
</feature>
<feature type="transmembrane region" description="Helical" evidence="7">
    <location>
        <begin position="96"/>
        <end position="116"/>
    </location>
</feature>
<evidence type="ECO:0000256" key="6">
    <source>
        <dbReference type="ARBA" id="ARBA00023136"/>
    </source>
</evidence>
<sequence length="475" mass="47575">MSHLTEPCARGSARAAGAVVSQTPKRAQRRVLAGTVLGSSLAFIDSSAVNLTLPVIQQRLGGDLASAQWIMNAYSLMLSALVLSGGAAADRYGRKRVFIVGVAVFTAASLACALAPSLPVLIAARAVQGIGAALMTPASLALLGATFEEKGRGQAVGIWAGAGGLMSALGPVLGGWLTDTVSWRAVFVINLPIAAVAVWLVAAGARESRGTRSGPVDWAGAAAVTAGLALITWGLTDAPRKGFADPLVIAALVLGLAGLAAFVLIERRAENPMTPLKLFRSVSFSGLNGLTLLLYAAFGGALFLLPFQLIRAHHYPPAAAGAALLPLSVGLAVLSPLAGRLASRFGARALLTAGPTLVGVGFALLAWRAGDGGYWSGVFPGLAVLALGMGVAVAPLTDAVLGAVPGEFEGAASGINNATARVAGLLAVALVGFVLGAADPPAVAAGYRVAMIVAAVGSVAAGLVGWLTVRPLAKG</sequence>
<feature type="transmembrane region" description="Helical" evidence="7">
    <location>
        <begin position="69"/>
        <end position="89"/>
    </location>
</feature>
<feature type="transmembrane region" description="Helical" evidence="7">
    <location>
        <begin position="31"/>
        <end position="49"/>
    </location>
</feature>
<dbReference type="SUPFAM" id="SSF103473">
    <property type="entry name" value="MFS general substrate transporter"/>
    <property type="match status" value="1"/>
</dbReference>
<feature type="transmembrane region" description="Helical" evidence="7">
    <location>
        <begin position="449"/>
        <end position="469"/>
    </location>
</feature>
<protein>
    <submittedName>
        <fullName evidence="9">MFS transporter</fullName>
    </submittedName>
</protein>
<evidence type="ECO:0000259" key="8">
    <source>
        <dbReference type="PROSITE" id="PS50850"/>
    </source>
</evidence>
<feature type="transmembrane region" description="Helical" evidence="7">
    <location>
        <begin position="247"/>
        <end position="265"/>
    </location>
</feature>
<dbReference type="Gene3D" id="1.20.1250.20">
    <property type="entry name" value="MFS general substrate transporter like domains"/>
    <property type="match status" value="1"/>
</dbReference>
<dbReference type="OrthoDB" id="2414439at2"/>
<evidence type="ECO:0000313" key="9">
    <source>
        <dbReference type="EMBL" id="RAK61059.1"/>
    </source>
</evidence>
<evidence type="ECO:0000256" key="7">
    <source>
        <dbReference type="SAM" id="Phobius"/>
    </source>
</evidence>
<dbReference type="CDD" id="cd17321">
    <property type="entry name" value="MFS_MMR_MDR_like"/>
    <property type="match status" value="1"/>
</dbReference>
<dbReference type="PROSITE" id="PS50850">
    <property type="entry name" value="MFS"/>
    <property type="match status" value="1"/>
</dbReference>
<keyword evidence="10" id="KW-1185">Reference proteome</keyword>
<dbReference type="PANTHER" id="PTHR42718:SF42">
    <property type="entry name" value="EXPORT PROTEIN"/>
    <property type="match status" value="1"/>
</dbReference>
<dbReference type="RefSeq" id="WP_111458351.1">
    <property type="nucleotide sequence ID" value="NZ_QFYP01000001.1"/>
</dbReference>